<dbReference type="EMBL" id="LAZR01023235">
    <property type="protein sequence ID" value="KKL79205.1"/>
    <property type="molecule type" value="Genomic_DNA"/>
</dbReference>
<gene>
    <name evidence="1" type="ORF">LCGC14_2017170</name>
</gene>
<dbReference type="AlphaFoldDB" id="A0A0F9HBX9"/>
<comment type="caution">
    <text evidence="1">The sequence shown here is derived from an EMBL/GenBank/DDBJ whole genome shotgun (WGS) entry which is preliminary data.</text>
</comment>
<proteinExistence type="predicted"/>
<name>A0A0F9HBX9_9ZZZZ</name>
<sequence>MDDKSGHRGAWVAAAVCCLAWAALPASVGALDVDMDPAPRIPLRVGHSQHFLVHLSGAKAACSGTVSFKDLPAGLAAEPAERKFALKAGESRGLVFKITNGQWGAAATVRPKISVAGDEPVNFPQRLKTEIIRDKKMLDKPPVDGKGLLFYYSCGDGKSYRANYLYADKAAGRDKMWDEGMWEAPGGVFVGYSGTGTVLVHRGQLNTGTAVIGGKWGLQPPGSGRVTLEDRGSTWTCDGGYS</sequence>
<protein>
    <submittedName>
        <fullName evidence="1">Uncharacterized protein</fullName>
    </submittedName>
</protein>
<evidence type="ECO:0000313" key="1">
    <source>
        <dbReference type="EMBL" id="KKL79205.1"/>
    </source>
</evidence>
<organism evidence="1">
    <name type="scientific">marine sediment metagenome</name>
    <dbReference type="NCBI Taxonomy" id="412755"/>
    <lineage>
        <taxon>unclassified sequences</taxon>
        <taxon>metagenomes</taxon>
        <taxon>ecological metagenomes</taxon>
    </lineage>
</organism>
<accession>A0A0F9HBX9</accession>
<reference evidence="1" key="1">
    <citation type="journal article" date="2015" name="Nature">
        <title>Complex archaea that bridge the gap between prokaryotes and eukaryotes.</title>
        <authorList>
            <person name="Spang A."/>
            <person name="Saw J.H."/>
            <person name="Jorgensen S.L."/>
            <person name="Zaremba-Niedzwiedzka K."/>
            <person name="Martijn J."/>
            <person name="Lind A.E."/>
            <person name="van Eijk R."/>
            <person name="Schleper C."/>
            <person name="Guy L."/>
            <person name="Ettema T.J."/>
        </authorList>
    </citation>
    <scope>NUCLEOTIDE SEQUENCE</scope>
</reference>